<dbReference type="Pfam" id="PF01882">
    <property type="entry name" value="DUF58"/>
    <property type="match status" value="1"/>
</dbReference>
<dbReference type="GeneID" id="14208414"/>
<dbReference type="RefSeq" id="WP_005579697.1">
    <property type="nucleotide sequence ID" value="NZ_FORO01000011.1"/>
</dbReference>
<feature type="compositionally biased region" description="Basic and acidic residues" evidence="1">
    <location>
        <begin position="206"/>
        <end position="220"/>
    </location>
</feature>
<keyword evidence="2" id="KW-0812">Transmembrane</keyword>
<dbReference type="PANTHER" id="PTHR33608:SF6">
    <property type="entry name" value="BLL2464 PROTEIN"/>
    <property type="match status" value="1"/>
</dbReference>
<evidence type="ECO:0000313" key="4">
    <source>
        <dbReference type="EMBL" id="SFJ01609.1"/>
    </source>
</evidence>
<proteinExistence type="predicted"/>
<dbReference type="InterPro" id="IPR055693">
    <property type="entry name" value="DUF7269"/>
</dbReference>
<name>A0A1I3MXC4_9EURY</name>
<protein>
    <submittedName>
        <fullName evidence="4">Uncharacterized conserved protein, DUF58 family, contains vWF domain</fullName>
    </submittedName>
</protein>
<evidence type="ECO:0000313" key="5">
    <source>
        <dbReference type="Proteomes" id="UP000182829"/>
    </source>
</evidence>
<feature type="domain" description="DUF58" evidence="3">
    <location>
        <begin position="429"/>
        <end position="605"/>
    </location>
</feature>
<evidence type="ECO:0000256" key="2">
    <source>
        <dbReference type="SAM" id="Phobius"/>
    </source>
</evidence>
<evidence type="ECO:0000256" key="1">
    <source>
        <dbReference type="SAM" id="MobiDB-lite"/>
    </source>
</evidence>
<reference evidence="4 5" key="1">
    <citation type="submission" date="2016-10" db="EMBL/GenBank/DDBJ databases">
        <authorList>
            <person name="de Groot N.N."/>
        </authorList>
    </citation>
    <scope>NUCLEOTIDE SEQUENCE [LARGE SCALE GENOMIC DNA]</scope>
    <source>
        <strain evidence="4 5">SP2</strain>
    </source>
</reference>
<dbReference type="PANTHER" id="PTHR33608">
    <property type="entry name" value="BLL2464 PROTEIN"/>
    <property type="match status" value="1"/>
</dbReference>
<feature type="transmembrane region" description="Helical" evidence="2">
    <location>
        <begin position="235"/>
        <end position="253"/>
    </location>
</feature>
<evidence type="ECO:0000259" key="3">
    <source>
        <dbReference type="Pfam" id="PF01882"/>
    </source>
</evidence>
<organism evidence="4 5">
    <name type="scientific">Natronobacterium gregoryi</name>
    <dbReference type="NCBI Taxonomy" id="44930"/>
    <lineage>
        <taxon>Archaea</taxon>
        <taxon>Methanobacteriati</taxon>
        <taxon>Methanobacteriota</taxon>
        <taxon>Stenosarchaea group</taxon>
        <taxon>Halobacteria</taxon>
        <taxon>Halobacteriales</taxon>
        <taxon>Natrialbaceae</taxon>
        <taxon>Natronobacterium</taxon>
    </lineage>
</organism>
<dbReference type="AlphaFoldDB" id="A0A1I3MXC4"/>
<gene>
    <name evidence="4" type="ORF">SAMN05443661_11182</name>
</gene>
<dbReference type="OrthoDB" id="31512at2157"/>
<accession>A0A1I3MXC4</accession>
<dbReference type="Proteomes" id="UP000182829">
    <property type="component" value="Unassembled WGS sequence"/>
</dbReference>
<dbReference type="EMBL" id="FORO01000011">
    <property type="protein sequence ID" value="SFJ01609.1"/>
    <property type="molecule type" value="Genomic_DNA"/>
</dbReference>
<dbReference type="InterPro" id="IPR002881">
    <property type="entry name" value="DUF58"/>
</dbReference>
<dbReference type="Pfam" id="PF23933">
    <property type="entry name" value="DUF7269"/>
    <property type="match status" value="1"/>
</dbReference>
<feature type="region of interest" description="Disordered" evidence="1">
    <location>
        <begin position="204"/>
        <end position="225"/>
    </location>
</feature>
<sequence>MSASSRTAFLVLGTLAFVGAIAVSSGLLTIGLTETAVVLVALLVLGIAFRSVSRRRGVRTRLGTPDPERTVHVAVPGETVSDALSTFRQVSSRHGTVNRRIADSLRDVAVAVLTRFEGDPPEAAKQQLEDGTWTDDQIAAAFLSPDLERPVRSIRDRVGGLLGYGNGSRFQSGVSHAVAEIAAIGYESDTPAGDRTLPTYRFGRQFGREDEPPRRTRADDDPIDGIEPARQIATGYWTGIGVVALAAVGIGALAESPAVVLAGVVGVGYAGFARAFDSPTLELSLERSVSETDPEPGDEVDVTVTITNERGSFVPDLRIVDGVPPGMVVTTGSSRLGTALRPGESATLEYTTVVQRGNHAFDPALVLARDLSQSTEREFFLGADHGETTVVCEPDLRPIATSVPIRATATSFSGRLLTADGGSGTTFHSVREYRSSDPLSRIDWNRRAKTGELTTLEFHEERSARVVVLVDARKSAYVAPTADGTHAVDRSIAAAGRIGATLLEDGHSIGLAGIGPVGSESERRRSDEACWLAPASGRHHELQFRELLATHSQFDASPPDREVPWLTQLRTLRRRLSAETGIVLLSPLCDGGSADVARRLEARGHPVTVVSPDPTADETAGQRLAGVARRVRRFDLERAGIRVVDWPDDEPIDETVARYARSGGGIR</sequence>
<keyword evidence="2" id="KW-0472">Membrane</keyword>
<dbReference type="OMA" id="ETTVVCE"/>
<keyword evidence="2" id="KW-1133">Transmembrane helix</keyword>
<feature type="transmembrane region" description="Helical" evidence="2">
    <location>
        <begin position="32"/>
        <end position="52"/>
    </location>
</feature>